<dbReference type="RefSeq" id="WP_207682970.1">
    <property type="nucleotide sequence ID" value="NZ_CP061800.1"/>
</dbReference>
<evidence type="ECO:0000256" key="1">
    <source>
        <dbReference type="ARBA" id="ARBA00004496"/>
    </source>
</evidence>
<organism evidence="9 10">
    <name type="scientific">Desulfonema magnum</name>
    <dbReference type="NCBI Taxonomy" id="45655"/>
    <lineage>
        <taxon>Bacteria</taxon>
        <taxon>Pseudomonadati</taxon>
        <taxon>Thermodesulfobacteriota</taxon>
        <taxon>Desulfobacteria</taxon>
        <taxon>Desulfobacterales</taxon>
        <taxon>Desulfococcaceae</taxon>
        <taxon>Desulfonema</taxon>
    </lineage>
</organism>
<gene>
    <name evidence="9" type="ORF">dnm_040540</name>
</gene>
<dbReference type="CDD" id="cd04458">
    <property type="entry name" value="CSP_CDS"/>
    <property type="match status" value="1"/>
</dbReference>
<keyword evidence="6" id="KW-0804">Transcription</keyword>
<evidence type="ECO:0000259" key="8">
    <source>
        <dbReference type="PROSITE" id="PS51857"/>
    </source>
</evidence>
<keyword evidence="5" id="KW-0010">Activator</keyword>
<evidence type="ECO:0000256" key="5">
    <source>
        <dbReference type="ARBA" id="ARBA00023159"/>
    </source>
</evidence>
<dbReference type="Gene3D" id="2.40.50.140">
    <property type="entry name" value="Nucleic acid-binding proteins"/>
    <property type="match status" value="1"/>
</dbReference>
<protein>
    <submittedName>
        <fullName evidence="9">Cold shock protein</fullName>
    </submittedName>
</protein>
<dbReference type="PANTHER" id="PTHR46565">
    <property type="entry name" value="COLD SHOCK DOMAIN PROTEIN 2"/>
    <property type="match status" value="1"/>
</dbReference>
<evidence type="ECO:0000313" key="10">
    <source>
        <dbReference type="Proteomes" id="UP000663722"/>
    </source>
</evidence>
<dbReference type="PRINTS" id="PR00050">
    <property type="entry name" value="COLDSHOCK"/>
</dbReference>
<evidence type="ECO:0000313" key="9">
    <source>
        <dbReference type="EMBL" id="QTA88014.1"/>
    </source>
</evidence>
<dbReference type="KEGG" id="dmm:dnm_040540"/>
<evidence type="ECO:0000256" key="6">
    <source>
        <dbReference type="ARBA" id="ARBA00023163"/>
    </source>
</evidence>
<dbReference type="GO" id="GO:0003677">
    <property type="term" value="F:DNA binding"/>
    <property type="evidence" value="ECO:0007669"/>
    <property type="project" value="UniProtKB-KW"/>
</dbReference>
<dbReference type="Proteomes" id="UP000663722">
    <property type="component" value="Chromosome"/>
</dbReference>
<dbReference type="GO" id="GO:0005829">
    <property type="term" value="C:cytosol"/>
    <property type="evidence" value="ECO:0007669"/>
    <property type="project" value="UniProtKB-ARBA"/>
</dbReference>
<keyword evidence="3" id="KW-0805">Transcription regulation</keyword>
<accession>A0A975BN16</accession>
<keyword evidence="4" id="KW-0238">DNA-binding</keyword>
<evidence type="ECO:0000256" key="3">
    <source>
        <dbReference type="ARBA" id="ARBA00023015"/>
    </source>
</evidence>
<evidence type="ECO:0000256" key="2">
    <source>
        <dbReference type="ARBA" id="ARBA00022490"/>
    </source>
</evidence>
<keyword evidence="10" id="KW-1185">Reference proteome</keyword>
<evidence type="ECO:0000256" key="7">
    <source>
        <dbReference type="RuleBase" id="RU000408"/>
    </source>
</evidence>
<dbReference type="SUPFAM" id="SSF50249">
    <property type="entry name" value="Nucleic acid-binding proteins"/>
    <property type="match status" value="1"/>
</dbReference>
<dbReference type="InterPro" id="IPR012156">
    <property type="entry name" value="Cold_shock_CspA"/>
</dbReference>
<dbReference type="SMART" id="SM00357">
    <property type="entry name" value="CSP"/>
    <property type="match status" value="1"/>
</dbReference>
<dbReference type="PIRSF" id="PIRSF002599">
    <property type="entry name" value="Cold_shock_A"/>
    <property type="match status" value="1"/>
</dbReference>
<name>A0A975BN16_9BACT</name>
<dbReference type="InterPro" id="IPR012340">
    <property type="entry name" value="NA-bd_OB-fold"/>
</dbReference>
<dbReference type="InterPro" id="IPR011129">
    <property type="entry name" value="CSD"/>
</dbReference>
<keyword evidence="2" id="KW-0963">Cytoplasm</keyword>
<dbReference type="InterPro" id="IPR002059">
    <property type="entry name" value="CSP_DNA-bd"/>
</dbReference>
<dbReference type="InterPro" id="IPR019844">
    <property type="entry name" value="CSD_CS"/>
</dbReference>
<dbReference type="Pfam" id="PF00313">
    <property type="entry name" value="CSD"/>
    <property type="match status" value="1"/>
</dbReference>
<reference evidence="9" key="1">
    <citation type="journal article" date="2021" name="Microb. Physiol.">
        <title>Proteogenomic Insights into the Physiology of Marine, Sulfate-Reducing, Filamentous Desulfonema limicola and Desulfonema magnum.</title>
        <authorList>
            <person name="Schnaars V."/>
            <person name="Wohlbrand L."/>
            <person name="Scheve S."/>
            <person name="Hinrichs C."/>
            <person name="Reinhardt R."/>
            <person name="Rabus R."/>
        </authorList>
    </citation>
    <scope>NUCLEOTIDE SEQUENCE</scope>
    <source>
        <strain evidence="9">4be13</strain>
    </source>
</reference>
<dbReference type="AlphaFoldDB" id="A0A975BN16"/>
<sequence>MAEGRIKWYSEKKGYGFIETDEEGDIFVHSTGIEDHGFFTLQKLDPVTFEIKETSRGRQAVKVRRA</sequence>
<dbReference type="PROSITE" id="PS51857">
    <property type="entry name" value="CSD_2"/>
    <property type="match status" value="1"/>
</dbReference>
<dbReference type="EMBL" id="CP061800">
    <property type="protein sequence ID" value="QTA88014.1"/>
    <property type="molecule type" value="Genomic_DNA"/>
</dbReference>
<feature type="domain" description="CSD" evidence="8">
    <location>
        <begin position="1"/>
        <end position="65"/>
    </location>
</feature>
<evidence type="ECO:0000256" key="4">
    <source>
        <dbReference type="ARBA" id="ARBA00023125"/>
    </source>
</evidence>
<dbReference type="PROSITE" id="PS00352">
    <property type="entry name" value="CSD_1"/>
    <property type="match status" value="1"/>
</dbReference>
<comment type="subcellular location">
    <subcellularLocation>
        <location evidence="1 7">Cytoplasm</location>
    </subcellularLocation>
</comment>
<dbReference type="PANTHER" id="PTHR46565:SF20">
    <property type="entry name" value="COLD SHOCK DOMAIN-CONTAINING PROTEIN 4"/>
    <property type="match status" value="1"/>
</dbReference>
<proteinExistence type="predicted"/>